<evidence type="ECO:0000256" key="1">
    <source>
        <dbReference type="SAM" id="Phobius"/>
    </source>
</evidence>
<evidence type="ECO:0000313" key="2">
    <source>
        <dbReference type="EMBL" id="SIT94351.1"/>
    </source>
</evidence>
<proteinExistence type="predicted"/>
<reference evidence="3" key="1">
    <citation type="submission" date="2017-01" db="EMBL/GenBank/DDBJ databases">
        <authorList>
            <person name="Varghese N."/>
            <person name="Submissions S."/>
        </authorList>
    </citation>
    <scope>NUCLEOTIDE SEQUENCE [LARGE SCALE GENOMIC DNA]</scope>
    <source>
        <strain evidence="3">LP100</strain>
    </source>
</reference>
<dbReference type="AlphaFoldDB" id="A0A1R3XR43"/>
<dbReference type="EMBL" id="FTPP01000004">
    <property type="protein sequence ID" value="SIT94351.1"/>
    <property type="molecule type" value="Genomic_DNA"/>
</dbReference>
<keyword evidence="1" id="KW-0812">Transmembrane</keyword>
<organism evidence="2 3">
    <name type="scientific">Pontibacter indicus</name>
    <dbReference type="NCBI Taxonomy" id="1317125"/>
    <lineage>
        <taxon>Bacteria</taxon>
        <taxon>Pseudomonadati</taxon>
        <taxon>Bacteroidota</taxon>
        <taxon>Cytophagia</taxon>
        <taxon>Cytophagales</taxon>
        <taxon>Hymenobacteraceae</taxon>
        <taxon>Pontibacter</taxon>
    </lineage>
</organism>
<name>A0A1R3XR43_9BACT</name>
<keyword evidence="1" id="KW-1133">Transmembrane helix</keyword>
<keyword evidence="3" id="KW-1185">Reference proteome</keyword>
<dbReference type="Proteomes" id="UP000187181">
    <property type="component" value="Unassembled WGS sequence"/>
</dbReference>
<feature type="transmembrane region" description="Helical" evidence="1">
    <location>
        <begin position="7"/>
        <end position="25"/>
    </location>
</feature>
<sequence>MNYTKAIILLVSGIVALAASFWLGAAHGAYGFLLGYGCAAVAGGALGIGYTFFKNAQAKKETAS</sequence>
<accession>A0A1R3XR43</accession>
<gene>
    <name evidence="2" type="ORF">SAMN05444128_3517</name>
</gene>
<protein>
    <submittedName>
        <fullName evidence="2">Uncharacterized protein</fullName>
    </submittedName>
</protein>
<keyword evidence="1" id="KW-0472">Membrane</keyword>
<feature type="transmembrane region" description="Helical" evidence="1">
    <location>
        <begin position="31"/>
        <end position="53"/>
    </location>
</feature>
<evidence type="ECO:0000313" key="3">
    <source>
        <dbReference type="Proteomes" id="UP000187181"/>
    </source>
</evidence>